<dbReference type="Proteomes" id="UP001300745">
    <property type="component" value="Unassembled WGS sequence"/>
</dbReference>
<reference evidence="1 2" key="1">
    <citation type="submission" date="2022-11" db="EMBL/GenBank/DDBJ databases">
        <title>Mycobacterium sp. nov.</title>
        <authorList>
            <person name="Papic B."/>
            <person name="Spicic S."/>
            <person name="Duvnjak S."/>
        </authorList>
    </citation>
    <scope>NUCLEOTIDE SEQUENCE [LARGE SCALE GENOMIC DNA]</scope>
    <source>
        <strain evidence="1 2">CVI_P4</strain>
    </source>
</reference>
<gene>
    <name evidence="1" type="ORF">ORI27_27675</name>
</gene>
<proteinExistence type="predicted"/>
<comment type="caution">
    <text evidence="1">The sequence shown here is derived from an EMBL/GenBank/DDBJ whole genome shotgun (WGS) entry which is preliminary data.</text>
</comment>
<dbReference type="EMBL" id="JAPJDO010000040">
    <property type="protein sequence ID" value="MCX2940477.1"/>
    <property type="molecule type" value="Genomic_DNA"/>
</dbReference>
<keyword evidence="2" id="KW-1185">Reference proteome</keyword>
<dbReference type="RefSeq" id="WP_266000294.1">
    <property type="nucleotide sequence ID" value="NZ_JAPJDN010000040.1"/>
</dbReference>
<evidence type="ECO:0000313" key="2">
    <source>
        <dbReference type="Proteomes" id="UP001300745"/>
    </source>
</evidence>
<organism evidence="1 2">
    <name type="scientific">Mycobacterium pinniadriaticum</name>
    <dbReference type="NCBI Taxonomy" id="2994102"/>
    <lineage>
        <taxon>Bacteria</taxon>
        <taxon>Bacillati</taxon>
        <taxon>Actinomycetota</taxon>
        <taxon>Actinomycetes</taxon>
        <taxon>Mycobacteriales</taxon>
        <taxon>Mycobacteriaceae</taxon>
        <taxon>Mycobacterium</taxon>
    </lineage>
</organism>
<accession>A0ABT3SNW0</accession>
<sequence length="92" mass="10094">MTVRPDNRLLDAPMVPVGCRQCGARVEVRKSSWAQTSVQWNAQATAACVQRRTAETLAGHGHEPFLVCSQLRESIEDAVRHGRVPIVDEGAD</sequence>
<evidence type="ECO:0000313" key="1">
    <source>
        <dbReference type="EMBL" id="MCX2940477.1"/>
    </source>
</evidence>
<name>A0ABT3SNW0_9MYCO</name>
<protein>
    <submittedName>
        <fullName evidence="1">Ferredoxin</fullName>
    </submittedName>
</protein>